<keyword evidence="4" id="KW-1185">Reference proteome</keyword>
<proteinExistence type="predicted"/>
<evidence type="ECO:0008006" key="5">
    <source>
        <dbReference type="Google" id="ProtNLM"/>
    </source>
</evidence>
<organism evidence="3 4">
    <name type="scientific">Gordonia effusa NBRC 100432</name>
    <dbReference type="NCBI Taxonomy" id="1077974"/>
    <lineage>
        <taxon>Bacteria</taxon>
        <taxon>Bacillati</taxon>
        <taxon>Actinomycetota</taxon>
        <taxon>Actinomycetes</taxon>
        <taxon>Mycobacteriales</taxon>
        <taxon>Gordoniaceae</taxon>
        <taxon>Gordonia</taxon>
    </lineage>
</organism>
<dbReference type="PANTHER" id="PTHR40758:SF1">
    <property type="entry name" value="CONSERVED PROTEIN"/>
    <property type="match status" value="1"/>
</dbReference>
<dbReference type="InterPro" id="IPR034660">
    <property type="entry name" value="DinB/YfiT-like"/>
</dbReference>
<evidence type="ECO:0000313" key="4">
    <source>
        <dbReference type="Proteomes" id="UP000035034"/>
    </source>
</evidence>
<dbReference type="GO" id="GO:0005886">
    <property type="term" value="C:plasma membrane"/>
    <property type="evidence" value="ECO:0007669"/>
    <property type="project" value="TreeGrafter"/>
</dbReference>
<dbReference type="Pfam" id="PF07398">
    <property type="entry name" value="MDMPI_C"/>
    <property type="match status" value="1"/>
</dbReference>
<dbReference type="AlphaFoldDB" id="H0R6Z1"/>
<dbReference type="InterPro" id="IPR024344">
    <property type="entry name" value="MDMPI_metal-binding"/>
</dbReference>
<dbReference type="eggNOG" id="COG3550">
    <property type="taxonomic scope" value="Bacteria"/>
</dbReference>
<dbReference type="EMBL" id="BAEH01000132">
    <property type="protein sequence ID" value="GAB20842.1"/>
    <property type="molecule type" value="Genomic_DNA"/>
</dbReference>
<evidence type="ECO:0000259" key="1">
    <source>
        <dbReference type="Pfam" id="PF07398"/>
    </source>
</evidence>
<reference evidence="3 4" key="1">
    <citation type="submission" date="2011-12" db="EMBL/GenBank/DDBJ databases">
        <title>Whole genome shotgun sequence of Gordonia effusa NBRC 100432.</title>
        <authorList>
            <person name="Yoshida I."/>
            <person name="Takarada H."/>
            <person name="Hosoyama A."/>
            <person name="Tsuchikane K."/>
            <person name="Katsumata H."/>
            <person name="Yamazaki S."/>
            <person name="Fujita N."/>
        </authorList>
    </citation>
    <scope>NUCLEOTIDE SEQUENCE [LARGE SCALE GENOMIC DNA]</scope>
    <source>
        <strain evidence="3 4">NBRC 100432</strain>
    </source>
</reference>
<dbReference type="SUPFAM" id="SSF109854">
    <property type="entry name" value="DinB/YfiT-like putative metalloenzymes"/>
    <property type="match status" value="1"/>
</dbReference>
<comment type="caution">
    <text evidence="3">The sequence shown here is derived from an EMBL/GenBank/DDBJ whole genome shotgun (WGS) entry which is preliminary data.</text>
</comment>
<protein>
    <recommendedName>
        <fullName evidence="5">Mycothiol-dependent maleylpyruvate isomerase metal-binding domain-containing protein</fullName>
    </recommendedName>
</protein>
<dbReference type="STRING" id="1077974.GOEFS_132_00730"/>
<dbReference type="InterPro" id="IPR017517">
    <property type="entry name" value="Maleyloyr_isom"/>
</dbReference>
<accession>H0R6Z1</accession>
<name>H0R6Z1_9ACTN</name>
<dbReference type="GO" id="GO:0046872">
    <property type="term" value="F:metal ion binding"/>
    <property type="evidence" value="ECO:0007669"/>
    <property type="project" value="InterPro"/>
</dbReference>
<dbReference type="Pfam" id="PF11716">
    <property type="entry name" value="MDMPI_N"/>
    <property type="match status" value="1"/>
</dbReference>
<gene>
    <name evidence="3" type="ORF">GOEFS_132_00730</name>
</gene>
<dbReference type="Gene3D" id="1.20.120.450">
    <property type="entry name" value="dinb family like domain"/>
    <property type="match status" value="1"/>
</dbReference>
<evidence type="ECO:0000313" key="3">
    <source>
        <dbReference type="EMBL" id="GAB20842.1"/>
    </source>
</evidence>
<dbReference type="InterPro" id="IPR010872">
    <property type="entry name" value="MDMPI_C-term_domain"/>
</dbReference>
<evidence type="ECO:0000259" key="2">
    <source>
        <dbReference type="Pfam" id="PF11716"/>
    </source>
</evidence>
<sequence>MIRVNIRTLVDSIRSDGAVIAGTHRDQLSLAVPSCPDWTVRDLIIHVGVVHRWAARFLAQGSDPAERFGFDTSDVPDDAGLTEWYAARVAELLERLEVTSPDTTVRSFAGQVSASFWFRRQAHETSMHRWDLQNATPQGAEPVDGGLAADGINEWLEVFVPRFLKRGPGLPDQEFGRVIRLVDPDVGEWTMRLEPDAVKIDAGAHPEVVVSGSMSDLLLALWRRIPLSQLSIEGNRAPLDALLDAVRVT</sequence>
<dbReference type="NCBIfam" id="TIGR03083">
    <property type="entry name" value="maleylpyruvate isomerase family mycothiol-dependent enzyme"/>
    <property type="match status" value="1"/>
</dbReference>
<dbReference type="PANTHER" id="PTHR40758">
    <property type="entry name" value="CONSERVED PROTEIN"/>
    <property type="match status" value="1"/>
</dbReference>
<feature type="domain" description="Mycothiol-dependent maleylpyruvate isomerase metal-binding" evidence="2">
    <location>
        <begin position="20"/>
        <end position="133"/>
    </location>
</feature>
<dbReference type="Proteomes" id="UP000035034">
    <property type="component" value="Unassembled WGS sequence"/>
</dbReference>
<feature type="domain" description="MDMPI C-terminal" evidence="1">
    <location>
        <begin position="147"/>
        <end position="240"/>
    </location>
</feature>